<dbReference type="Pfam" id="PF17763">
    <property type="entry name" value="Asparaginase_C"/>
    <property type="match status" value="1"/>
</dbReference>
<evidence type="ECO:0000259" key="7">
    <source>
        <dbReference type="Pfam" id="PF00710"/>
    </source>
</evidence>
<dbReference type="PIRSF" id="PIRSF001220">
    <property type="entry name" value="L-ASNase_gatD"/>
    <property type="match status" value="1"/>
</dbReference>
<feature type="binding site" evidence="4">
    <location>
        <begin position="113"/>
        <end position="114"/>
    </location>
    <ligand>
        <name>substrate</name>
    </ligand>
</feature>
<dbReference type="STRING" id="1121883.SAMN02745226_01253"/>
<keyword evidence="2" id="KW-0378">Hydrolase</keyword>
<dbReference type="SMART" id="SM00870">
    <property type="entry name" value="Asparaginase"/>
    <property type="match status" value="1"/>
</dbReference>
<dbReference type="InterPro" id="IPR036152">
    <property type="entry name" value="Asp/glu_Ase-like_sf"/>
</dbReference>
<dbReference type="GO" id="GO:0004067">
    <property type="term" value="F:asparaginase activity"/>
    <property type="evidence" value="ECO:0007669"/>
    <property type="project" value="UniProtKB-UniRule"/>
</dbReference>
<dbReference type="FunFam" id="3.40.50.1170:FF:000001">
    <property type="entry name" value="L-asparaginase 2"/>
    <property type="match status" value="1"/>
</dbReference>
<dbReference type="Pfam" id="PF00710">
    <property type="entry name" value="Asparaginase"/>
    <property type="match status" value="1"/>
</dbReference>
<dbReference type="SUPFAM" id="SSF53774">
    <property type="entry name" value="Glutaminase/Asparaginase"/>
    <property type="match status" value="1"/>
</dbReference>
<feature type="domain" description="L-asparaginase N-terminal" evidence="7">
    <location>
        <begin position="29"/>
        <end position="216"/>
    </location>
</feature>
<name>A0A1M7SUP2_FERGO</name>
<accession>A0A1M7SUP2</accession>
<dbReference type="PANTHER" id="PTHR11707:SF28">
    <property type="entry name" value="60 KDA LYSOPHOSPHOLIPASE"/>
    <property type="match status" value="1"/>
</dbReference>
<evidence type="ECO:0000256" key="3">
    <source>
        <dbReference type="PIRSR" id="PIRSR001220-1"/>
    </source>
</evidence>
<dbReference type="SFLD" id="SFLDS00057">
    <property type="entry name" value="Glutaminase/Asparaginase"/>
    <property type="match status" value="1"/>
</dbReference>
<dbReference type="InterPro" id="IPR027475">
    <property type="entry name" value="Asparaginase/glutaminase_AS2"/>
</dbReference>
<dbReference type="AlphaFoldDB" id="A0A1M7SUP2"/>
<dbReference type="InterPro" id="IPR027474">
    <property type="entry name" value="L-asparaginase_N"/>
</dbReference>
<keyword evidence="10" id="KW-1185">Reference proteome</keyword>
<feature type="active site" evidence="6">
    <location>
        <position position="113"/>
    </location>
</feature>
<dbReference type="InterPro" id="IPR040919">
    <property type="entry name" value="Asparaginase_C"/>
</dbReference>
<proteinExistence type="inferred from homology"/>
<dbReference type="InterPro" id="IPR027473">
    <property type="entry name" value="L-asparaginase_C"/>
</dbReference>
<reference evidence="10" key="1">
    <citation type="submission" date="2016-12" db="EMBL/GenBank/DDBJ databases">
        <authorList>
            <person name="Varghese N."/>
            <person name="Submissions S."/>
        </authorList>
    </citation>
    <scope>NUCLEOTIDE SEQUENCE [LARGE SCALE GENOMIC DNA]</scope>
    <source>
        <strain evidence="10">DSM 13020</strain>
    </source>
</reference>
<feature type="active site" description="O-isoaspartyl threonine intermediate" evidence="3">
    <location>
        <position position="38"/>
    </location>
</feature>
<dbReference type="InterPro" id="IPR006034">
    <property type="entry name" value="Asparaginase/glutaminase-like"/>
</dbReference>
<dbReference type="Gene3D" id="3.40.50.1170">
    <property type="entry name" value="L-asparaginase, N-terminal domain"/>
    <property type="match status" value="1"/>
</dbReference>
<dbReference type="PRINTS" id="PR00139">
    <property type="entry name" value="ASNGLNASE"/>
</dbReference>
<dbReference type="Gene3D" id="3.40.50.40">
    <property type="match status" value="1"/>
</dbReference>
<dbReference type="PIRSF" id="PIRSF500176">
    <property type="entry name" value="L_ASNase"/>
    <property type="match status" value="1"/>
</dbReference>
<organism evidence="9 10">
    <name type="scientific">Fervidobacterium gondwanense DSM 13020</name>
    <dbReference type="NCBI Taxonomy" id="1121883"/>
    <lineage>
        <taxon>Bacteria</taxon>
        <taxon>Thermotogati</taxon>
        <taxon>Thermotogota</taxon>
        <taxon>Thermotogae</taxon>
        <taxon>Thermotogales</taxon>
        <taxon>Fervidobacteriaceae</taxon>
        <taxon>Fervidobacterium</taxon>
    </lineage>
</organism>
<dbReference type="PANTHER" id="PTHR11707">
    <property type="entry name" value="L-ASPARAGINASE"/>
    <property type="match status" value="1"/>
</dbReference>
<dbReference type="InterPro" id="IPR020827">
    <property type="entry name" value="Asparaginase/glutaminase_AS1"/>
</dbReference>
<dbReference type="PROSITE" id="PS00144">
    <property type="entry name" value="ASN_GLN_ASE_1"/>
    <property type="match status" value="1"/>
</dbReference>
<dbReference type="InterPro" id="IPR037152">
    <property type="entry name" value="L-asparaginase_N_sf"/>
</dbReference>
<evidence type="ECO:0000256" key="2">
    <source>
        <dbReference type="ARBA" id="ARBA00022801"/>
    </source>
</evidence>
<gene>
    <name evidence="9" type="ORF">SAMN02745226_01253</name>
</gene>
<evidence type="ECO:0000256" key="1">
    <source>
        <dbReference type="ARBA" id="ARBA00010518"/>
    </source>
</evidence>
<sequence length="359" mass="39398">MVSWLDSGSEKRDIGINLRKGESGMDKKRIIIISTGGTIAMVKKGRTVVPFDKGNALVTDIPELHEIADVELYEFSNIPSPQMTPRLMLELAKKIDEFLEKDDYDGAVITHGTDTLEETAYFLDLILRTEKPVVLTASMRNISELSTDGPRNVLSSVLVASSDSSYGMGVVVCLNDEIHAAREVTKTYTSNVATFDSPGYGPLGVVDENNVIYFRKSLTREKIITDKIEERVAVVKAFTGDDGAILRAVHNMGYKGIVLEGFGRGNVPPEAAQAVEEIVKSGVPVVITSRCFKGRVYPIYGYAGGGADLRRKGAILSEHPLSQKARIKLMLVLGITSDIEEIRKYFEIHIGGMMSEIEH</sequence>
<feature type="active site" evidence="5">
    <location>
        <position position="38"/>
    </location>
</feature>
<evidence type="ECO:0000313" key="10">
    <source>
        <dbReference type="Proteomes" id="UP000184207"/>
    </source>
</evidence>
<dbReference type="PROSITE" id="PS00917">
    <property type="entry name" value="ASN_GLN_ASE_2"/>
    <property type="match status" value="1"/>
</dbReference>
<dbReference type="PROSITE" id="PS51732">
    <property type="entry name" value="ASN_GLN_ASE_3"/>
    <property type="match status" value="1"/>
</dbReference>
<dbReference type="EMBL" id="FRDJ01000006">
    <property type="protein sequence ID" value="SHN62205.1"/>
    <property type="molecule type" value="Genomic_DNA"/>
</dbReference>
<evidence type="ECO:0000256" key="4">
    <source>
        <dbReference type="PIRSR" id="PIRSR001220-2"/>
    </source>
</evidence>
<dbReference type="InterPro" id="IPR004550">
    <property type="entry name" value="AsnASE_II"/>
</dbReference>
<evidence type="ECO:0000259" key="8">
    <source>
        <dbReference type="Pfam" id="PF17763"/>
    </source>
</evidence>
<dbReference type="GO" id="GO:0006528">
    <property type="term" value="P:asparagine metabolic process"/>
    <property type="evidence" value="ECO:0007669"/>
    <property type="project" value="InterPro"/>
</dbReference>
<feature type="binding site" evidence="4">
    <location>
        <position position="80"/>
    </location>
    <ligand>
        <name>substrate</name>
    </ligand>
</feature>
<dbReference type="CDD" id="cd08964">
    <property type="entry name" value="L-asparaginase_II"/>
    <property type="match status" value="1"/>
</dbReference>
<dbReference type="Proteomes" id="UP000184207">
    <property type="component" value="Unassembled WGS sequence"/>
</dbReference>
<protein>
    <submittedName>
        <fullName evidence="9">Asparaginase</fullName>
    </submittedName>
</protein>
<evidence type="ECO:0000256" key="6">
    <source>
        <dbReference type="PROSITE-ProRule" id="PRU10100"/>
    </source>
</evidence>
<evidence type="ECO:0000256" key="5">
    <source>
        <dbReference type="PROSITE-ProRule" id="PRU10099"/>
    </source>
</evidence>
<comment type="similarity">
    <text evidence="1">Belongs to the asparaginase 1 family.</text>
</comment>
<feature type="domain" description="Asparaginase/glutaminase C-terminal" evidence="8">
    <location>
        <begin position="231"/>
        <end position="346"/>
    </location>
</feature>
<evidence type="ECO:0000313" key="9">
    <source>
        <dbReference type="EMBL" id="SHN62205.1"/>
    </source>
</evidence>